<keyword evidence="3" id="KW-0812">Transmembrane</keyword>
<comment type="caution">
    <text evidence="4">The sequence shown here is derived from an EMBL/GenBank/DDBJ whole genome shotgun (WGS) entry which is preliminary data.</text>
</comment>
<evidence type="ECO:0000256" key="2">
    <source>
        <dbReference type="ARBA" id="ARBA00023136"/>
    </source>
</evidence>
<dbReference type="InterPro" id="IPR050768">
    <property type="entry name" value="UPF0353/GerABKA_families"/>
</dbReference>
<feature type="transmembrane region" description="Helical" evidence="3">
    <location>
        <begin position="408"/>
        <end position="427"/>
    </location>
</feature>
<keyword evidence="2 3" id="KW-0472">Membrane</keyword>
<dbReference type="InterPro" id="IPR004995">
    <property type="entry name" value="Spore_Ger"/>
</dbReference>
<evidence type="ECO:0000313" key="5">
    <source>
        <dbReference type="Proteomes" id="UP001527882"/>
    </source>
</evidence>
<gene>
    <name evidence="4" type="ORF">O9H85_16635</name>
</gene>
<feature type="transmembrane region" description="Helical" evidence="3">
    <location>
        <begin position="316"/>
        <end position="335"/>
    </location>
</feature>
<evidence type="ECO:0000313" key="4">
    <source>
        <dbReference type="EMBL" id="MCZ8514019.1"/>
    </source>
</evidence>
<dbReference type="Proteomes" id="UP001527882">
    <property type="component" value="Unassembled WGS sequence"/>
</dbReference>
<dbReference type="EMBL" id="JAQAGZ010000010">
    <property type="protein sequence ID" value="MCZ8514019.1"/>
    <property type="molecule type" value="Genomic_DNA"/>
</dbReference>
<dbReference type="PANTHER" id="PTHR22550:SF5">
    <property type="entry name" value="LEUCINE ZIPPER PROTEIN 4"/>
    <property type="match status" value="1"/>
</dbReference>
<keyword evidence="5" id="KW-1185">Reference proteome</keyword>
<protein>
    <submittedName>
        <fullName evidence="4">Spore germination protein</fullName>
    </submittedName>
</protein>
<dbReference type="Pfam" id="PF03323">
    <property type="entry name" value="GerA"/>
    <property type="match status" value="1"/>
</dbReference>
<feature type="transmembrane region" description="Helical" evidence="3">
    <location>
        <begin position="439"/>
        <end position="466"/>
    </location>
</feature>
<name>A0ABT4QB25_9BACL</name>
<reference evidence="4 5" key="1">
    <citation type="submission" date="2022-12" db="EMBL/GenBank/DDBJ databases">
        <title>Draft genome sequence of Paenibacillus sp. dW9.</title>
        <authorList>
            <person name="Choi E.-W."/>
            <person name="Kim D.-U."/>
        </authorList>
    </citation>
    <scope>NUCLEOTIDE SEQUENCE [LARGE SCALE GENOMIC DNA]</scope>
    <source>
        <strain evidence="5">dW9</strain>
    </source>
</reference>
<evidence type="ECO:0000256" key="1">
    <source>
        <dbReference type="ARBA" id="ARBA00005278"/>
    </source>
</evidence>
<keyword evidence="3" id="KW-1133">Transmembrane helix</keyword>
<comment type="similarity">
    <text evidence="1">Belongs to the GerABKA family.</text>
</comment>
<proteinExistence type="inferred from homology"/>
<sequence>MGSFSRIMKNIFDRTPSSRPVQQNKPKPLLTFSLQDNLRTITDAMGHSDDIVTKEIPIGKTGSIQAGLIYTEGLADTQDILEALMLRIREADLAPDIHSGLNPVDLLKDFVIAVGDVKDVTDFDMVYIAVLSGDTVILIDGHAKGIIASRRGWKDRGVTEPSAQTVVRGPREGFTETLRTNTSLIRRRIKDPNLWLETKPIGRITRTDVAVMYIHGIVSESVLQEVRNRLARIDIDGILESGYIEELIQDETFTPFPTVFNTERPDAVAAGLLEGRVAILVDGTPFVLLVPALFTQFFQASEDYYQRWDFATLLRVLRFLSLFIALLAPSLYIAVTTFHQELLPPPLLIGLAAQREGVPVPAFVEAVMMEITFEILREAGVRMPRAIGQSVSIVGTLVIGQAAVEAGLVSPAMVIVVAITAISNFVFPSFNMGISIRIIRFGLMGLAASFGLFGITIGLVAIVLHLCSLRSFGIPYLAPFAPFIVEDHKDTIFRLPHWRLFSRPHLISPNNRIREKPSPPSESETRK</sequence>
<dbReference type="PANTHER" id="PTHR22550">
    <property type="entry name" value="SPORE GERMINATION PROTEIN"/>
    <property type="match status" value="1"/>
</dbReference>
<organism evidence="4 5">
    <name type="scientific">Paenibacillus gyeongsangnamensis</name>
    <dbReference type="NCBI Taxonomy" id="3388067"/>
    <lineage>
        <taxon>Bacteria</taxon>
        <taxon>Bacillati</taxon>
        <taxon>Bacillota</taxon>
        <taxon>Bacilli</taxon>
        <taxon>Bacillales</taxon>
        <taxon>Paenibacillaceae</taxon>
        <taxon>Paenibacillus</taxon>
    </lineage>
</organism>
<dbReference type="PIRSF" id="PIRSF005690">
    <property type="entry name" value="GerBA"/>
    <property type="match status" value="1"/>
</dbReference>
<evidence type="ECO:0000256" key="3">
    <source>
        <dbReference type="SAM" id="Phobius"/>
    </source>
</evidence>
<accession>A0ABT4QB25</accession>
<dbReference type="RefSeq" id="WP_269882539.1">
    <property type="nucleotide sequence ID" value="NZ_JAQAGZ010000010.1"/>
</dbReference>